<dbReference type="RefSeq" id="XP_058976136.1">
    <property type="nucleotide sequence ID" value="XM_059120153.1"/>
</dbReference>
<evidence type="ECO:0000256" key="3">
    <source>
        <dbReference type="ARBA" id="ARBA00023015"/>
    </source>
</evidence>
<evidence type="ECO:0000259" key="9">
    <source>
        <dbReference type="Pfam" id="PF10513"/>
    </source>
</evidence>
<feature type="region of interest" description="Disordered" evidence="8">
    <location>
        <begin position="2159"/>
        <end position="2178"/>
    </location>
</feature>
<proteinExistence type="inferred from homology"/>
<feature type="region of interest" description="Disordered" evidence="8">
    <location>
        <begin position="2185"/>
        <end position="2210"/>
    </location>
</feature>
<dbReference type="InterPro" id="IPR024943">
    <property type="entry name" value="Enhancer_polycomb"/>
</dbReference>
<evidence type="ECO:0000313" key="10">
    <source>
        <dbReference type="EnsemblMetazoa" id="MDOA000369-PA"/>
    </source>
</evidence>
<dbReference type="Pfam" id="PF10513">
    <property type="entry name" value="EPL1"/>
    <property type="match status" value="1"/>
</dbReference>
<dbReference type="PANTHER" id="PTHR14898">
    <property type="entry name" value="ENHANCER OF POLYCOMB"/>
    <property type="match status" value="1"/>
</dbReference>
<gene>
    <name evidence="10" type="primary">101891790</name>
    <name evidence="12 13 14 15 16 17 18 19 20 21" type="synonym">LOC101891790</name>
</gene>
<feature type="compositionally biased region" description="Gly residues" evidence="8">
    <location>
        <begin position="2241"/>
        <end position="2251"/>
    </location>
</feature>
<keyword evidence="5 6" id="KW-0539">Nucleus</keyword>
<dbReference type="OrthoDB" id="435275at2759"/>
<feature type="compositionally biased region" description="Polar residues" evidence="8">
    <location>
        <begin position="446"/>
        <end position="456"/>
    </location>
</feature>
<reference evidence="12" key="2">
    <citation type="submission" date="2025-04" db="UniProtKB">
        <authorList>
            <consortium name="RefSeq"/>
        </authorList>
    </citation>
    <scope>IDENTIFICATION</scope>
    <source>
        <strain evidence="12 13">Aabys</strain>
        <tissue evidence="13 14">Whole body</tissue>
    </source>
</reference>
<feature type="region of interest" description="Disordered" evidence="8">
    <location>
        <begin position="1527"/>
        <end position="1558"/>
    </location>
</feature>
<comment type="similarity">
    <text evidence="2 6">Belongs to the enhancer of polycomb family.</text>
</comment>
<feature type="region of interest" description="Disordered" evidence="8">
    <location>
        <begin position="427"/>
        <end position="477"/>
    </location>
</feature>
<keyword evidence="3 6" id="KW-0805">Transcription regulation</keyword>
<feature type="region of interest" description="Disordered" evidence="8">
    <location>
        <begin position="713"/>
        <end position="745"/>
    </location>
</feature>
<feature type="compositionally biased region" description="Basic residues" evidence="8">
    <location>
        <begin position="369"/>
        <end position="382"/>
    </location>
</feature>
<name>A0A1I8M1T0_MUSDO</name>
<dbReference type="VEuPathDB" id="VectorBase:MDOMA2_008098"/>
<evidence type="ECO:0000313" key="12">
    <source>
        <dbReference type="RefSeq" id="XP_005176815.1"/>
    </source>
</evidence>
<organism evidence="10">
    <name type="scientific">Musca domestica</name>
    <name type="common">House fly</name>
    <dbReference type="NCBI Taxonomy" id="7370"/>
    <lineage>
        <taxon>Eukaryota</taxon>
        <taxon>Metazoa</taxon>
        <taxon>Ecdysozoa</taxon>
        <taxon>Arthropoda</taxon>
        <taxon>Hexapoda</taxon>
        <taxon>Insecta</taxon>
        <taxon>Pterygota</taxon>
        <taxon>Neoptera</taxon>
        <taxon>Endopterygota</taxon>
        <taxon>Diptera</taxon>
        <taxon>Brachycera</taxon>
        <taxon>Muscomorpha</taxon>
        <taxon>Muscoidea</taxon>
        <taxon>Muscidae</taxon>
        <taxon>Musca</taxon>
    </lineage>
</organism>
<keyword evidence="11" id="KW-1185">Reference proteome</keyword>
<dbReference type="RefSeq" id="XP_058976134.1">
    <property type="nucleotide sequence ID" value="XM_059120151.1"/>
</dbReference>
<sequence>MSKLSFRARALDPSKQMPIYLAEELPDLPEYSAINRAVPQMPSGMEKEEESEHHLQRAICTGLIIPTPEVYTTEQDFYDKNYPPNYRMPRQLIHMQPLGLEQDVPEYDMDSEDEVWVTQQRKRLDLTPFKFEQMMDRLEKSSGQTVVTLNEAKALLKQDDEVSIAVYDYWLNKRLKMQHPLILSVKTENRPGASSNNPYLAFRRRTEKMQTRKNRKNDETSYEKMLKLRRDLQRATTVLEMVKRREKTKREHVHLSIEIFEKRVQLKDFNGALLSELSATIKNSRPAFAPLYANQYSHHSSSSGATPTAVVPSVSSSAAGLNNVMGSTGMMTPGQTGSVTAGGHMYSSAPQYLNSANVAMDALNAGSRKEKRQYKKRKHKIPRDKQQLNHQQQQQQQQYLATMGVMPTSGTAGAALGVGGVAGIPGGTSSLPHHLPHHMHHHLHRQSSSPAPNESNIETEEEDLAHKIGSESEEEAPFAFRRRQGCDYLRSRAHTGNWPWEPKEEYGFGDTKYRYTLASIKHPRPRCIGFARRRMGRGGRILLDRVGSNLDDFWSQLDYTILESKTSDTNSIVGDTTTTTTIKTNKKDSSAKPASPPTVVDLVPPAASAFGAPTSAAASTTNVNNANTPATIIKQEIVDTNIYNKHLDNTKTSSVINGLEDDANGNDDDLEVGLNGYCEYEYSDDDDELEDEHGLHIQRDRLYHSCISMARFRRRRRRQQEQQEQRQQSEQNSKRRKLNNAHLQQKNMEAAQRRLLYKLSQSLMMDNGTGSVNGRVNNLVNSSTNNTTADPIKHEKVNGLNKTDDEMGSTTTTWTNHRCASTAATNTTVLEKLHTSPTNNTSISSSSLSSFSSSLPAINNNSNNNSSSLVIGIINNNNSSNNVNMNISNGSRSNNCSSISDKTNVIKREIIIQDADSENASTSSCNPGDLLMTSRAIKQEMMDSSAPSLASADDSNEPLSSIQKLGTASSAAADIVEDEENLNLAQLSNLIKIKKEEEEDVMFEYSNDRAAEMFGRNGGRVAGVSGQQQLASESEDDEVSCYNQMADVIRQRDLRRSRRPLRPNSSGEPLKGVNVLIEEVAAANNEQKQEQPDDELTMLGGLSPTSSQRLDICNELLSEIRRDWLHFRPKTPTETEKEDFWSLDMEYKLSSPLVDWSQQTPIAIEMVRESLSPIKDVKMASKLLKKESTLWKDDEECNSAAFITPAFKYEDLEADTQLLQSSFMSDITRGSSKSPEAANNSACLDLNFSGDSLNDINLLGDGDDADMLDNILQEVQIDDIKTLATNFWNGILDGENVDTEVDGDVEAAAGLLDGIDDATKKCDKSGVGESKKANTRGKGGKKACAALTPVGSSSFNCLPLEKALVKDETFFKQEEELKKEPCDEDEATAVQDKEVAVKSEAMDVTEAKVGLAVEGGQAVIPNNMIVSITPQQQQQIVAAPALVMASSAAETSGCANLNVQQEVVQPADPIVIAQPMVQQHHQSGQQQQQQPHPQPHLITHSTPLQVIGNTITLNPGDTIATTHNQLQATSTNPAATSQIQQHQQQPQPQQSASPQAQQQHQLTTIQVLQQPQGTTQQIRNVTVQQLHQLQLQQQQQRKLQLQQQQQQQKLLMQQRAGELVNAATNNAASGGASVIAQYIPNTTSNSNTTTTTIMRQPTLTPIGAATVTHNNSTGQMIYTTTSAGDVIGTATGSQKIYLQKAPVSLGSSTTTQGVNIINTSSGQQLTVQNIAGVQHINATGNGSNATAGPLIVTTSARNAVQQLTQQQMVGQPTQQIVWRQLGSTNVTTTPAGMLAGATTAVTNADGTVTATMESGNKIVWTNRPAQKRLLNGPESTDINKVLLNRKLSQRKIITQAHQQILQQQQQQQHLQQQQQQQQQQAQDDDLTTTLNALSGQETTTTTGVTYTTQQQQQQQQQQIQKVTTSGGGSGGGKVIKMPSSFPLLVSEVNLQQQQKHNTAAAIAANHNYSLQPTAAIITSQASQQGSGGGNKIYLTASSSGGAATNYTITNASELQSAAQKLQAAGNSNVKLQHLLSQQLLYQQGKLKRERILNIIGAATSVDGSGGGGGNASAGTITATSGSSGGVSVTGDNNKRVLYTSLVNVKQLQKNNTGQMQVQINPQGMAHAVLRNRIGNNQIFANMRTVPVATVVASAPGNNHSNNVTASNAGGGVGGGTTVQVVSSNQQTSTGNLNSNTSNSLNNSDQQQQLSDMNATGSGLTIINSTADLKSITVAASAAGGSAGGGGGGGGLIENTNNSSPVTANSNNSSSNGGGGSTGNSNVTTTNNTTTINR</sequence>
<feature type="region of interest" description="Disordered" evidence="8">
    <location>
        <begin position="942"/>
        <end position="961"/>
    </location>
</feature>
<accession>A0A1I8M1T0</accession>
<evidence type="ECO:0000256" key="8">
    <source>
        <dbReference type="SAM" id="MobiDB-lite"/>
    </source>
</evidence>
<feature type="domain" description="Enhancer of polycomb-like N-terminal" evidence="9">
    <location>
        <begin position="7"/>
        <end position="140"/>
    </location>
</feature>
<dbReference type="VEuPathDB" id="VectorBase:MDOA000369"/>
<dbReference type="RefSeq" id="XP_005176815.1">
    <property type="nucleotide sequence ID" value="XM_005176758.3"/>
</dbReference>
<evidence type="ECO:0000313" key="14">
    <source>
        <dbReference type="RefSeq" id="XP_058976131.1"/>
    </source>
</evidence>
<feature type="compositionally biased region" description="Low complexity" evidence="8">
    <location>
        <begin position="2278"/>
        <end position="2293"/>
    </location>
</feature>
<dbReference type="KEGG" id="mde:101891790"/>
<evidence type="ECO:0000256" key="1">
    <source>
        <dbReference type="ARBA" id="ARBA00004123"/>
    </source>
</evidence>
<feature type="region of interest" description="Disordered" evidence="8">
    <location>
        <begin position="2241"/>
        <end position="2293"/>
    </location>
</feature>
<evidence type="ECO:0000313" key="15">
    <source>
        <dbReference type="RefSeq" id="XP_058976133.1"/>
    </source>
</evidence>
<dbReference type="STRING" id="7370.A0A1I8M1T0"/>
<dbReference type="RefSeq" id="XP_058976133.1">
    <property type="nucleotide sequence ID" value="XM_059120150.1"/>
</dbReference>
<dbReference type="GO" id="GO:0035267">
    <property type="term" value="C:NuA4 histone acetyltransferase complex"/>
    <property type="evidence" value="ECO:0007669"/>
    <property type="project" value="InterPro"/>
</dbReference>
<feature type="compositionally biased region" description="Low complexity" evidence="8">
    <location>
        <begin position="2254"/>
        <end position="2270"/>
    </location>
</feature>
<evidence type="ECO:0000256" key="7">
    <source>
        <dbReference type="SAM" id="Coils"/>
    </source>
</evidence>
<dbReference type="RefSeq" id="XP_058976135.1">
    <property type="nucleotide sequence ID" value="XM_059120152.1"/>
</dbReference>
<keyword evidence="7" id="KW-0175">Coiled coil</keyword>
<evidence type="ECO:0000313" key="11">
    <source>
        <dbReference type="Proteomes" id="UP001652621"/>
    </source>
</evidence>
<evidence type="ECO:0000313" key="21">
    <source>
        <dbReference type="RefSeq" id="XP_058976139.1"/>
    </source>
</evidence>
<feature type="compositionally biased region" description="Basic residues" evidence="8">
    <location>
        <begin position="434"/>
        <end position="445"/>
    </location>
</feature>
<evidence type="ECO:0000256" key="2">
    <source>
        <dbReference type="ARBA" id="ARBA00008035"/>
    </source>
</evidence>
<evidence type="ECO:0000313" key="20">
    <source>
        <dbReference type="RefSeq" id="XP_058976138.1"/>
    </source>
</evidence>
<dbReference type="RefSeq" id="XP_058976139.1">
    <property type="nucleotide sequence ID" value="XM_059120156.1"/>
</dbReference>
<evidence type="ECO:0000313" key="13">
    <source>
        <dbReference type="RefSeq" id="XP_058976130.1"/>
    </source>
</evidence>
<feature type="compositionally biased region" description="Low complexity" evidence="8">
    <location>
        <begin position="1535"/>
        <end position="1558"/>
    </location>
</feature>
<dbReference type="RefSeq" id="XP_058976138.1">
    <property type="nucleotide sequence ID" value="XM_059120155.1"/>
</dbReference>
<evidence type="ECO:0000313" key="17">
    <source>
        <dbReference type="RefSeq" id="XP_058976135.1"/>
    </source>
</evidence>
<evidence type="ECO:0000256" key="5">
    <source>
        <dbReference type="ARBA" id="ARBA00023242"/>
    </source>
</evidence>
<dbReference type="InterPro" id="IPR019542">
    <property type="entry name" value="Enhancer_polycomb-like_N"/>
</dbReference>
<feature type="region of interest" description="Disordered" evidence="8">
    <location>
        <begin position="365"/>
        <end position="396"/>
    </location>
</feature>
<keyword evidence="4 6" id="KW-0804">Transcription</keyword>
<dbReference type="RefSeq" id="XP_058976131.1">
    <property type="nucleotide sequence ID" value="XM_059120148.1"/>
</dbReference>
<reference evidence="10" key="1">
    <citation type="submission" date="2021-01" db="UniProtKB">
        <authorList>
            <consortium name="EnsemblMetazoa"/>
        </authorList>
    </citation>
    <scope>IDENTIFICATION</scope>
    <source>
        <strain evidence="10">Aabys</strain>
    </source>
</reference>
<dbReference type="GO" id="GO:0006357">
    <property type="term" value="P:regulation of transcription by RNA polymerase II"/>
    <property type="evidence" value="ECO:0007669"/>
    <property type="project" value="InterPro"/>
</dbReference>
<comment type="subcellular location">
    <subcellularLocation>
        <location evidence="1 6">Nucleus</location>
    </subcellularLocation>
</comment>
<feature type="compositionally biased region" description="Low complexity" evidence="8">
    <location>
        <begin position="943"/>
        <end position="953"/>
    </location>
</feature>
<feature type="region of interest" description="Disordered" evidence="8">
    <location>
        <begin position="1476"/>
        <end position="1499"/>
    </location>
</feature>
<dbReference type="eggNOG" id="KOG2261">
    <property type="taxonomic scope" value="Eukaryota"/>
</dbReference>
<evidence type="ECO:0000313" key="18">
    <source>
        <dbReference type="RefSeq" id="XP_058976136.1"/>
    </source>
</evidence>
<dbReference type="Proteomes" id="UP001652621">
    <property type="component" value="Unplaced"/>
</dbReference>
<dbReference type="GO" id="GO:0005634">
    <property type="term" value="C:nucleus"/>
    <property type="evidence" value="ECO:0007669"/>
    <property type="project" value="UniProtKB-SubCell"/>
</dbReference>
<protein>
    <recommendedName>
        <fullName evidence="6">Enhancer of polycomb-like protein</fullName>
    </recommendedName>
</protein>
<dbReference type="RefSeq" id="XP_058976130.1">
    <property type="nucleotide sequence ID" value="XM_059120147.1"/>
</dbReference>
<evidence type="ECO:0000256" key="4">
    <source>
        <dbReference type="ARBA" id="ARBA00023163"/>
    </source>
</evidence>
<evidence type="ECO:0000313" key="19">
    <source>
        <dbReference type="RefSeq" id="XP_058976137.1"/>
    </source>
</evidence>
<evidence type="ECO:0000313" key="16">
    <source>
        <dbReference type="RefSeq" id="XP_058976134.1"/>
    </source>
</evidence>
<feature type="compositionally biased region" description="Low complexity" evidence="8">
    <location>
        <begin position="1476"/>
        <end position="1491"/>
    </location>
</feature>
<dbReference type="EnsemblMetazoa" id="MDOA000369-RA">
    <property type="protein sequence ID" value="MDOA000369-PA"/>
    <property type="gene ID" value="MDOA000369"/>
</dbReference>
<dbReference type="RefSeq" id="XP_058976137.1">
    <property type="nucleotide sequence ID" value="XM_059120154.1"/>
</dbReference>
<evidence type="ECO:0000256" key="6">
    <source>
        <dbReference type="RuleBase" id="RU361124"/>
    </source>
</evidence>
<feature type="coiled-coil region" evidence="7">
    <location>
        <begin position="1853"/>
        <end position="1880"/>
    </location>
</feature>
<feature type="coiled-coil region" evidence="7">
    <location>
        <begin position="1584"/>
        <end position="1611"/>
    </location>
</feature>